<sequence>MDQNFRLLIDVHELPVVRLALRALRGKTRGEGLEEFLARLNEDTRLAVMAWWMDDQVKSGGFAQWHANGYSRHTSLLAAYYVGKGLFCDRVANILRRVHWNLQDEDGPDSSGLLALSQEYFLISDEAFVELSRHLPQANQ</sequence>
<organism evidence="2 3">
    <name type="scientific">Deinococcus hopiensis KR-140</name>
    <dbReference type="NCBI Taxonomy" id="695939"/>
    <lineage>
        <taxon>Bacteria</taxon>
        <taxon>Thermotogati</taxon>
        <taxon>Deinococcota</taxon>
        <taxon>Deinococci</taxon>
        <taxon>Deinococcales</taxon>
        <taxon>Deinococcaceae</taxon>
        <taxon>Deinococcus</taxon>
    </lineage>
</organism>
<accession>A0A1W1UCW0</accession>
<dbReference type="RefSeq" id="WP_084045356.1">
    <property type="nucleotide sequence ID" value="NZ_FWWU01000003.1"/>
</dbReference>
<reference evidence="2 3" key="1">
    <citation type="submission" date="2017-04" db="EMBL/GenBank/DDBJ databases">
        <authorList>
            <person name="Afonso C.L."/>
            <person name="Miller P.J."/>
            <person name="Scott M.A."/>
            <person name="Spackman E."/>
            <person name="Goraichik I."/>
            <person name="Dimitrov K.M."/>
            <person name="Suarez D.L."/>
            <person name="Swayne D.E."/>
        </authorList>
    </citation>
    <scope>NUCLEOTIDE SEQUENCE [LARGE SCALE GENOMIC DNA]</scope>
    <source>
        <strain evidence="2 3">KR-140</strain>
    </source>
</reference>
<dbReference type="InterPro" id="IPR025402">
    <property type="entry name" value="DMP19_C"/>
</dbReference>
<proteinExistence type="predicted"/>
<evidence type="ECO:0000313" key="3">
    <source>
        <dbReference type="Proteomes" id="UP000192582"/>
    </source>
</evidence>
<name>A0A1W1UCW0_9DEIO</name>
<dbReference type="STRING" id="695939.SAMN00790413_05701"/>
<dbReference type="EMBL" id="FWWU01000003">
    <property type="protein sequence ID" value="SMB78938.1"/>
    <property type="molecule type" value="Genomic_DNA"/>
</dbReference>
<feature type="domain" description="DNA mimic protein DMP19 C-terminal" evidence="1">
    <location>
        <begin position="39"/>
        <end position="107"/>
    </location>
</feature>
<protein>
    <recommendedName>
        <fullName evidence="1">DNA mimic protein DMP19 C-terminal domain-containing protein</fullName>
    </recommendedName>
</protein>
<gene>
    <name evidence="2" type="ORF">SAMN00790413_05701</name>
</gene>
<dbReference type="AlphaFoldDB" id="A0A1W1UCW0"/>
<keyword evidence="3" id="KW-1185">Reference proteome</keyword>
<dbReference type="Proteomes" id="UP000192582">
    <property type="component" value="Unassembled WGS sequence"/>
</dbReference>
<evidence type="ECO:0000313" key="2">
    <source>
        <dbReference type="EMBL" id="SMB78938.1"/>
    </source>
</evidence>
<evidence type="ECO:0000259" key="1">
    <source>
        <dbReference type="Pfam" id="PF14300"/>
    </source>
</evidence>
<dbReference type="Pfam" id="PF14300">
    <property type="entry name" value="DMP19"/>
    <property type="match status" value="1"/>
</dbReference>
<dbReference type="Gene3D" id="1.20.1420.60">
    <property type="match status" value="1"/>
</dbReference>